<keyword evidence="2" id="KW-1185">Reference proteome</keyword>
<reference evidence="3" key="1">
    <citation type="submission" date="2017-02" db="UniProtKB">
        <authorList>
            <consortium name="WormBaseParasite"/>
        </authorList>
    </citation>
    <scope>IDENTIFICATION</scope>
</reference>
<name>A0A0R3PFH2_ANGCS</name>
<proteinExistence type="predicted"/>
<evidence type="ECO:0000313" key="1">
    <source>
        <dbReference type="EMBL" id="VDM54519.1"/>
    </source>
</evidence>
<dbReference type="OrthoDB" id="207378at2759"/>
<dbReference type="WBParaSite" id="ACOC_0000293301-mRNA-1">
    <property type="protein sequence ID" value="ACOC_0000293301-mRNA-1"/>
    <property type="gene ID" value="ACOC_0000293301"/>
</dbReference>
<organism evidence="3">
    <name type="scientific">Angiostrongylus costaricensis</name>
    <name type="common">Nematode worm</name>
    <dbReference type="NCBI Taxonomy" id="334426"/>
    <lineage>
        <taxon>Eukaryota</taxon>
        <taxon>Metazoa</taxon>
        <taxon>Ecdysozoa</taxon>
        <taxon>Nematoda</taxon>
        <taxon>Chromadorea</taxon>
        <taxon>Rhabditida</taxon>
        <taxon>Rhabditina</taxon>
        <taxon>Rhabditomorpha</taxon>
        <taxon>Strongyloidea</taxon>
        <taxon>Metastrongylidae</taxon>
        <taxon>Angiostrongylus</taxon>
    </lineage>
</organism>
<reference evidence="1 2" key="2">
    <citation type="submission" date="2018-11" db="EMBL/GenBank/DDBJ databases">
        <authorList>
            <consortium name="Pathogen Informatics"/>
        </authorList>
    </citation>
    <scope>NUCLEOTIDE SEQUENCE [LARGE SCALE GENOMIC DNA]</scope>
    <source>
        <strain evidence="1 2">Costa Rica</strain>
    </source>
</reference>
<dbReference type="AlphaFoldDB" id="A0A0R3PFH2"/>
<protein>
    <submittedName>
        <fullName evidence="3">ZP domain-containing protein</fullName>
    </submittedName>
</protein>
<evidence type="ECO:0000313" key="2">
    <source>
        <dbReference type="Proteomes" id="UP000267027"/>
    </source>
</evidence>
<evidence type="ECO:0000313" key="3">
    <source>
        <dbReference type="WBParaSite" id="ACOC_0000293301-mRNA-1"/>
    </source>
</evidence>
<gene>
    <name evidence="1" type="ORF">ACOC_LOCUS2934</name>
</gene>
<accession>A0A0R3PFH2</accession>
<sequence>MELPTTSIGSYVECNELLVRYETHYCFAGMQFNSAVTNVCIRVQYHLEIMGENIHLNDPRNSAVLHGVDVTVEKLTMKLAVCMSRSCDERLLSYKHIPCILILFECCCSSGCWPTEGGHPAIISVDPIQLDDLGGYFPCDRSGKLK</sequence>
<dbReference type="Proteomes" id="UP000267027">
    <property type="component" value="Unassembled WGS sequence"/>
</dbReference>
<dbReference type="EMBL" id="UYYA01000710">
    <property type="protein sequence ID" value="VDM54519.1"/>
    <property type="molecule type" value="Genomic_DNA"/>
</dbReference>